<dbReference type="InterPro" id="IPR000326">
    <property type="entry name" value="PAP2/HPO"/>
</dbReference>
<keyword evidence="2" id="KW-0812">Transmembrane</keyword>
<gene>
    <name evidence="4" type="ORF">J5X75_23840</name>
</gene>
<name>A0ABS3UP31_9ACTN</name>
<keyword evidence="2" id="KW-1133">Transmembrane helix</keyword>
<accession>A0ABS3UP31</accession>
<proteinExistence type="predicted"/>
<feature type="region of interest" description="Disordered" evidence="1">
    <location>
        <begin position="222"/>
        <end position="241"/>
    </location>
</feature>
<feature type="domain" description="Phosphatidic acid phosphatase type 2/haloperoxidase" evidence="3">
    <location>
        <begin position="88"/>
        <end position="214"/>
    </location>
</feature>
<dbReference type="RefSeq" id="WP_208469722.1">
    <property type="nucleotide sequence ID" value="NZ_JAGFNS010000016.1"/>
</dbReference>
<evidence type="ECO:0000313" key="4">
    <source>
        <dbReference type="EMBL" id="MBO3740543.1"/>
    </source>
</evidence>
<keyword evidence="2" id="KW-0472">Membrane</keyword>
<keyword evidence="5" id="KW-1185">Reference proteome</keyword>
<dbReference type="InterPro" id="IPR036938">
    <property type="entry name" value="PAP2/HPO_sf"/>
</dbReference>
<evidence type="ECO:0000313" key="5">
    <source>
        <dbReference type="Proteomes" id="UP000679690"/>
    </source>
</evidence>
<dbReference type="EMBL" id="JAGFNS010000016">
    <property type="protein sequence ID" value="MBO3740543.1"/>
    <property type="molecule type" value="Genomic_DNA"/>
</dbReference>
<feature type="transmembrane region" description="Helical" evidence="2">
    <location>
        <begin position="87"/>
        <end position="109"/>
    </location>
</feature>
<dbReference type="Pfam" id="PF01569">
    <property type="entry name" value="PAP2"/>
    <property type="match status" value="1"/>
</dbReference>
<dbReference type="SUPFAM" id="SSF48317">
    <property type="entry name" value="Acid phosphatase/Vanadium-dependent haloperoxidase"/>
    <property type="match status" value="1"/>
</dbReference>
<evidence type="ECO:0000256" key="1">
    <source>
        <dbReference type="SAM" id="MobiDB-lite"/>
    </source>
</evidence>
<organism evidence="4 5">
    <name type="scientific">Actinoplanes flavus</name>
    <dbReference type="NCBI Taxonomy" id="2820290"/>
    <lineage>
        <taxon>Bacteria</taxon>
        <taxon>Bacillati</taxon>
        <taxon>Actinomycetota</taxon>
        <taxon>Actinomycetes</taxon>
        <taxon>Micromonosporales</taxon>
        <taxon>Micromonosporaceae</taxon>
        <taxon>Actinoplanes</taxon>
    </lineage>
</organism>
<dbReference type="PANTHER" id="PTHR14969">
    <property type="entry name" value="SPHINGOSINE-1-PHOSPHATE PHOSPHOHYDROLASE"/>
    <property type="match status" value="1"/>
</dbReference>
<dbReference type="Proteomes" id="UP000679690">
    <property type="component" value="Unassembled WGS sequence"/>
</dbReference>
<feature type="transmembrane region" description="Helical" evidence="2">
    <location>
        <begin position="59"/>
        <end position="80"/>
    </location>
</feature>
<sequence>MNDKIRRSWWPEAAALAGFAALTLALVNGHLLALDERIAEWSLTHQPAPVYWTARVFNYLGQGGQVLMPVTLILTGLLFWRTRSVRALLPFVVTFALTYCTIGPMKVFFDRAAPRFPLENRAVMFNPDASGKLAMSYPSGHVANALVWFAVIGLLLAMLLRRDLSRREWLLLRVAPVVIVFVTTVYTGFHWLTDSIAGLFLGLVLVRLLGRIPWGLRSDPGARPHHPIQRQVGGEDHQVGA</sequence>
<protein>
    <submittedName>
        <fullName evidence="4">Phosphatase PAP2 family protein</fullName>
    </submittedName>
</protein>
<evidence type="ECO:0000259" key="3">
    <source>
        <dbReference type="Pfam" id="PF01569"/>
    </source>
</evidence>
<feature type="transmembrane region" description="Helical" evidence="2">
    <location>
        <begin position="142"/>
        <end position="160"/>
    </location>
</feature>
<reference evidence="4 5" key="1">
    <citation type="submission" date="2021-03" db="EMBL/GenBank/DDBJ databases">
        <title>Actinoplanes flavus sp. nov., a novel actinomycete isolated from Coconut Palm rhizosphere soil.</title>
        <authorList>
            <person name="Luo X."/>
        </authorList>
    </citation>
    <scope>NUCLEOTIDE SEQUENCE [LARGE SCALE GENOMIC DNA]</scope>
    <source>
        <strain evidence="4 5">NEAU-H7</strain>
    </source>
</reference>
<evidence type="ECO:0000256" key="2">
    <source>
        <dbReference type="SAM" id="Phobius"/>
    </source>
</evidence>
<dbReference type="Gene3D" id="1.20.144.10">
    <property type="entry name" value="Phosphatidic acid phosphatase type 2/haloperoxidase"/>
    <property type="match status" value="1"/>
</dbReference>
<dbReference type="PANTHER" id="PTHR14969:SF13">
    <property type="entry name" value="AT30094P"/>
    <property type="match status" value="1"/>
</dbReference>
<feature type="transmembrane region" description="Helical" evidence="2">
    <location>
        <begin position="169"/>
        <end position="189"/>
    </location>
</feature>
<comment type="caution">
    <text evidence="4">The sequence shown here is derived from an EMBL/GenBank/DDBJ whole genome shotgun (WGS) entry which is preliminary data.</text>
</comment>